<accession>A0ABT6FVN9</accession>
<proteinExistence type="predicted"/>
<organism evidence="1 2">
    <name type="scientific">Galbibacter pacificus</name>
    <dbReference type="NCBI Taxonomy" id="2996052"/>
    <lineage>
        <taxon>Bacteria</taxon>
        <taxon>Pseudomonadati</taxon>
        <taxon>Bacteroidota</taxon>
        <taxon>Flavobacteriia</taxon>
        <taxon>Flavobacteriales</taxon>
        <taxon>Flavobacteriaceae</taxon>
        <taxon>Galbibacter</taxon>
    </lineage>
</organism>
<evidence type="ECO:0000313" key="2">
    <source>
        <dbReference type="Proteomes" id="UP001153642"/>
    </source>
</evidence>
<dbReference type="RefSeq" id="WP_277900587.1">
    <property type="nucleotide sequence ID" value="NZ_JAPMUA010000005.1"/>
</dbReference>
<dbReference type="EMBL" id="JAPMUA010000005">
    <property type="protein sequence ID" value="MDG3587151.1"/>
    <property type="molecule type" value="Genomic_DNA"/>
</dbReference>
<dbReference type="Proteomes" id="UP001153642">
    <property type="component" value="Unassembled WGS sequence"/>
</dbReference>
<protein>
    <submittedName>
        <fullName evidence="1">Phosphoribosylpyrophosphate synthetase</fullName>
    </submittedName>
</protein>
<name>A0ABT6FVN9_9FLAO</name>
<evidence type="ECO:0000313" key="1">
    <source>
        <dbReference type="EMBL" id="MDG3587151.1"/>
    </source>
</evidence>
<sequence>MEKSYESLSIAIDELKKEGYTEDFNLCDAGVENKSRKTIHDAGTLDVVNYYRFEGITNPDDSSVLYVIETSSGEKGLLVDAYGAYAGNVPREMIEKLKLK</sequence>
<gene>
    <name evidence="1" type="ORF">OSR52_14850</name>
</gene>
<comment type="caution">
    <text evidence="1">The sequence shown here is derived from an EMBL/GenBank/DDBJ whole genome shotgun (WGS) entry which is preliminary data.</text>
</comment>
<reference evidence="1" key="1">
    <citation type="submission" date="2022-11" db="EMBL/GenBank/DDBJ databases">
        <title>High-quality draft genome sequence of Galbibacter sp. strain CMA-7.</title>
        <authorList>
            <person name="Wei L."/>
            <person name="Dong C."/>
            <person name="Shao Z."/>
        </authorList>
    </citation>
    <scope>NUCLEOTIDE SEQUENCE</scope>
    <source>
        <strain evidence="1">CMA-7</strain>
    </source>
</reference>
<keyword evidence="2" id="KW-1185">Reference proteome</keyword>